<gene>
    <name evidence="1" type="ORF">DPEC_G00000330</name>
</gene>
<reference evidence="1" key="1">
    <citation type="submission" date="2021-05" db="EMBL/GenBank/DDBJ databases">
        <authorList>
            <person name="Pan Q."/>
            <person name="Jouanno E."/>
            <person name="Zahm M."/>
            <person name="Klopp C."/>
            <person name="Cabau C."/>
            <person name="Louis A."/>
            <person name="Berthelot C."/>
            <person name="Parey E."/>
            <person name="Roest Crollius H."/>
            <person name="Montfort J."/>
            <person name="Robinson-Rechavi M."/>
            <person name="Bouchez O."/>
            <person name="Lampietro C."/>
            <person name="Lopez Roques C."/>
            <person name="Donnadieu C."/>
            <person name="Postlethwait J."/>
            <person name="Bobe J."/>
            <person name="Dillon D."/>
            <person name="Chandos A."/>
            <person name="von Hippel F."/>
            <person name="Guiguen Y."/>
        </authorList>
    </citation>
    <scope>NUCLEOTIDE SEQUENCE</scope>
    <source>
        <strain evidence="1">YG-Jan2019</strain>
    </source>
</reference>
<evidence type="ECO:0000313" key="2">
    <source>
        <dbReference type="Proteomes" id="UP001157502"/>
    </source>
</evidence>
<accession>A0ACC2HIJ2</accession>
<name>A0ACC2HIJ2_DALPE</name>
<dbReference type="EMBL" id="CM055728">
    <property type="protein sequence ID" value="KAJ8015821.1"/>
    <property type="molecule type" value="Genomic_DNA"/>
</dbReference>
<comment type="caution">
    <text evidence="1">The sequence shown here is derived from an EMBL/GenBank/DDBJ whole genome shotgun (WGS) entry which is preliminary data.</text>
</comment>
<evidence type="ECO:0000313" key="1">
    <source>
        <dbReference type="EMBL" id="KAJ8015821.1"/>
    </source>
</evidence>
<dbReference type="Proteomes" id="UP001157502">
    <property type="component" value="Chromosome 1"/>
</dbReference>
<protein>
    <submittedName>
        <fullName evidence="1">Uncharacterized protein</fullName>
    </submittedName>
</protein>
<sequence>MGAIVLEATKREGSRRHRDAWRKMDTVDLRAYAYAGMYKSPGKAVASLWDAKSGRTNFRAAMPLKVLYVYWSLLRFDDRETPAEPLQPRAQRDGGRAAGPVQRGYTINEYREVMY</sequence>
<organism evidence="1 2">
    <name type="scientific">Dallia pectoralis</name>
    <name type="common">Alaska blackfish</name>
    <dbReference type="NCBI Taxonomy" id="75939"/>
    <lineage>
        <taxon>Eukaryota</taxon>
        <taxon>Metazoa</taxon>
        <taxon>Chordata</taxon>
        <taxon>Craniata</taxon>
        <taxon>Vertebrata</taxon>
        <taxon>Euteleostomi</taxon>
        <taxon>Actinopterygii</taxon>
        <taxon>Neopterygii</taxon>
        <taxon>Teleostei</taxon>
        <taxon>Protacanthopterygii</taxon>
        <taxon>Esociformes</taxon>
        <taxon>Umbridae</taxon>
        <taxon>Dallia</taxon>
    </lineage>
</organism>
<keyword evidence="2" id="KW-1185">Reference proteome</keyword>
<proteinExistence type="predicted"/>